<reference evidence="2 3" key="2">
    <citation type="submission" date="2020-07" db="EMBL/GenBank/DDBJ databases">
        <title>Genome assembly of wild tea tree DASZ reveals pedigree and selection history of tea varieties.</title>
        <authorList>
            <person name="Zhang W."/>
        </authorList>
    </citation>
    <scope>NUCLEOTIDE SEQUENCE [LARGE SCALE GENOMIC DNA]</scope>
    <source>
        <strain evidence="3">cv. G240</strain>
        <tissue evidence="2">Leaf</tissue>
    </source>
</reference>
<sequence>MEGLIPLILQSLKKQRPSQQSFRCLSDSSNRSYHLLMGAPDSFDGSSHRRTRLEFQTPPPTTVDSLDHHHHPHRSALELNRGSSVLASPPSTANGSRQTGFSNNFRP</sequence>
<evidence type="ECO:0000256" key="1">
    <source>
        <dbReference type="SAM" id="MobiDB-lite"/>
    </source>
</evidence>
<feature type="region of interest" description="Disordered" evidence="1">
    <location>
        <begin position="37"/>
        <end position="107"/>
    </location>
</feature>
<evidence type="ECO:0000313" key="3">
    <source>
        <dbReference type="Proteomes" id="UP000593564"/>
    </source>
</evidence>
<reference evidence="3" key="1">
    <citation type="journal article" date="2020" name="Nat. Commun.">
        <title>Genome assembly of wild tea tree DASZ reveals pedigree and selection history of tea varieties.</title>
        <authorList>
            <person name="Zhang W."/>
            <person name="Zhang Y."/>
            <person name="Qiu H."/>
            <person name="Guo Y."/>
            <person name="Wan H."/>
            <person name="Zhang X."/>
            <person name="Scossa F."/>
            <person name="Alseekh S."/>
            <person name="Zhang Q."/>
            <person name="Wang P."/>
            <person name="Xu L."/>
            <person name="Schmidt M.H."/>
            <person name="Jia X."/>
            <person name="Li D."/>
            <person name="Zhu A."/>
            <person name="Guo F."/>
            <person name="Chen W."/>
            <person name="Ni D."/>
            <person name="Usadel B."/>
            <person name="Fernie A.R."/>
            <person name="Wen W."/>
        </authorList>
    </citation>
    <scope>NUCLEOTIDE SEQUENCE [LARGE SCALE GENOMIC DNA]</scope>
    <source>
        <strain evidence="3">cv. G240</strain>
    </source>
</reference>
<comment type="caution">
    <text evidence="2">The sequence shown here is derived from an EMBL/GenBank/DDBJ whole genome shotgun (WGS) entry which is preliminary data.</text>
</comment>
<dbReference type="PANTHER" id="PTHR38370:SF1">
    <property type="entry name" value="BETA-1,4-XYLOSIDASE"/>
    <property type="match status" value="1"/>
</dbReference>
<proteinExistence type="predicted"/>
<evidence type="ECO:0000313" key="2">
    <source>
        <dbReference type="EMBL" id="KAF5937060.1"/>
    </source>
</evidence>
<accession>A0A7J7G8H2</accession>
<keyword evidence="3" id="KW-1185">Reference proteome</keyword>
<gene>
    <name evidence="2" type="ORF">HYC85_024566</name>
</gene>
<feature type="compositionally biased region" description="Polar residues" evidence="1">
    <location>
        <begin position="81"/>
        <end position="107"/>
    </location>
</feature>
<protein>
    <submittedName>
        <fullName evidence="2">Uncharacterized protein</fullName>
    </submittedName>
</protein>
<organism evidence="2 3">
    <name type="scientific">Camellia sinensis</name>
    <name type="common">Tea plant</name>
    <name type="synonym">Thea sinensis</name>
    <dbReference type="NCBI Taxonomy" id="4442"/>
    <lineage>
        <taxon>Eukaryota</taxon>
        <taxon>Viridiplantae</taxon>
        <taxon>Streptophyta</taxon>
        <taxon>Embryophyta</taxon>
        <taxon>Tracheophyta</taxon>
        <taxon>Spermatophyta</taxon>
        <taxon>Magnoliopsida</taxon>
        <taxon>eudicotyledons</taxon>
        <taxon>Gunneridae</taxon>
        <taxon>Pentapetalae</taxon>
        <taxon>asterids</taxon>
        <taxon>Ericales</taxon>
        <taxon>Theaceae</taxon>
        <taxon>Camellia</taxon>
    </lineage>
</organism>
<dbReference type="Proteomes" id="UP000593564">
    <property type="component" value="Unassembled WGS sequence"/>
</dbReference>
<dbReference type="EMBL" id="JACBKZ010000012">
    <property type="protein sequence ID" value="KAF5937060.1"/>
    <property type="molecule type" value="Genomic_DNA"/>
</dbReference>
<dbReference type="AlphaFoldDB" id="A0A7J7G8H2"/>
<dbReference type="PANTHER" id="PTHR38370">
    <property type="entry name" value="BETA-1,4-XYLOSIDASE"/>
    <property type="match status" value="1"/>
</dbReference>
<name>A0A7J7G8H2_CAMSI</name>